<protein>
    <submittedName>
        <fullName evidence="2">Uncharacterized protein</fullName>
    </submittedName>
</protein>
<accession>A0A2U3K3M9</accession>
<feature type="region of interest" description="Disordered" evidence="1">
    <location>
        <begin position="16"/>
        <end position="38"/>
    </location>
</feature>
<evidence type="ECO:0000313" key="3">
    <source>
        <dbReference type="Proteomes" id="UP000238701"/>
    </source>
</evidence>
<dbReference type="EMBL" id="OMOD01000026">
    <property type="protein sequence ID" value="SPF34275.1"/>
    <property type="molecule type" value="Genomic_DNA"/>
</dbReference>
<gene>
    <name evidence="2" type="ORF">SBA1_1210002</name>
</gene>
<name>A0A2U3K3M9_9BACT</name>
<sequence>MFGLFVTNLRKDMEKSNRLKVNQEEMKNLTRKAGQEGS</sequence>
<feature type="compositionally biased region" description="Basic and acidic residues" evidence="1">
    <location>
        <begin position="16"/>
        <end position="28"/>
    </location>
</feature>
<proteinExistence type="predicted"/>
<organism evidence="2 3">
    <name type="scientific">Candidatus Sulfotelmatobacter kueseliae</name>
    <dbReference type="NCBI Taxonomy" id="2042962"/>
    <lineage>
        <taxon>Bacteria</taxon>
        <taxon>Pseudomonadati</taxon>
        <taxon>Acidobacteriota</taxon>
        <taxon>Terriglobia</taxon>
        <taxon>Terriglobales</taxon>
        <taxon>Candidatus Korobacteraceae</taxon>
        <taxon>Candidatus Sulfotelmatobacter</taxon>
    </lineage>
</organism>
<reference evidence="3" key="1">
    <citation type="submission" date="2018-02" db="EMBL/GenBank/DDBJ databases">
        <authorList>
            <person name="Hausmann B."/>
        </authorList>
    </citation>
    <scope>NUCLEOTIDE SEQUENCE [LARGE SCALE GENOMIC DNA]</scope>
    <source>
        <strain evidence="3">Peat soil MAG SbA1</strain>
    </source>
</reference>
<evidence type="ECO:0000313" key="2">
    <source>
        <dbReference type="EMBL" id="SPF34275.1"/>
    </source>
</evidence>
<dbReference type="Proteomes" id="UP000238701">
    <property type="component" value="Unassembled WGS sequence"/>
</dbReference>
<dbReference type="AlphaFoldDB" id="A0A2U3K3M9"/>
<evidence type="ECO:0000256" key="1">
    <source>
        <dbReference type="SAM" id="MobiDB-lite"/>
    </source>
</evidence>